<sequence>MIGVPNSILKLRSWEPDISSHSTIGMHLSRPRWKYTEDDMAEAILDVTDNGFSPSQASQRRGVPRTTLIDRLNGQAAVKKQIQPSQRLSKNQEDKLAFWIPRQQSLGYAPSHNQIRACVMGLLRQQGDQLELGRNWVARLIHRRSDLKTKIARRQKANRFDSSTPKAVHWYFDIREGLYGWIRPENTINVDEGGIMISYGKYLTLFSL</sequence>
<dbReference type="SMART" id="SM00674">
    <property type="entry name" value="CENPB"/>
    <property type="match status" value="1"/>
</dbReference>
<dbReference type="InterPro" id="IPR006600">
    <property type="entry name" value="HTH_CenpB_DNA-bd_dom"/>
</dbReference>
<evidence type="ECO:0000313" key="6">
    <source>
        <dbReference type="EMBL" id="KAL2886810.1"/>
    </source>
</evidence>
<dbReference type="Gene3D" id="1.10.10.60">
    <property type="entry name" value="Homeodomain-like"/>
    <property type="match status" value="1"/>
</dbReference>
<evidence type="ECO:0000256" key="1">
    <source>
        <dbReference type="ARBA" id="ARBA00023125"/>
    </source>
</evidence>
<feature type="DNA-binding region" description="H-T-H motif" evidence="3">
    <location>
        <begin position="54"/>
        <end position="74"/>
    </location>
</feature>
<evidence type="ECO:0000256" key="3">
    <source>
        <dbReference type="PROSITE-ProRule" id="PRU00320"/>
    </source>
</evidence>
<proteinExistence type="predicted"/>
<evidence type="ECO:0000313" key="7">
    <source>
        <dbReference type="Proteomes" id="UP001610728"/>
    </source>
</evidence>
<feature type="domain" description="HTH psq-type" evidence="4">
    <location>
        <begin position="29"/>
        <end position="78"/>
    </location>
</feature>
<dbReference type="PROSITE" id="PS50960">
    <property type="entry name" value="HTH_PSQ"/>
    <property type="match status" value="1"/>
</dbReference>
<dbReference type="InterPro" id="IPR007889">
    <property type="entry name" value="HTH_Psq"/>
</dbReference>
<keyword evidence="7" id="KW-1185">Reference proteome</keyword>
<dbReference type="RefSeq" id="XP_070857990.1">
    <property type="nucleotide sequence ID" value="XM_071004059.1"/>
</dbReference>
<protein>
    <recommendedName>
        <fullName evidence="8">HTH CENPB-type domain-containing protein</fullName>
    </recommendedName>
</protein>
<dbReference type="PROSITE" id="PS51253">
    <property type="entry name" value="HTH_CENPB"/>
    <property type="match status" value="1"/>
</dbReference>
<dbReference type="Pfam" id="PF05225">
    <property type="entry name" value="HTH_psq"/>
    <property type="match status" value="1"/>
</dbReference>
<evidence type="ECO:0000256" key="2">
    <source>
        <dbReference type="ARBA" id="ARBA00023242"/>
    </source>
</evidence>
<gene>
    <name evidence="6" type="ORF">HOO65_060640</name>
</gene>
<keyword evidence="1 3" id="KW-0238">DNA-binding</keyword>
<comment type="subcellular location">
    <subcellularLocation>
        <location evidence="3">Nucleus</location>
    </subcellularLocation>
</comment>
<dbReference type="SUPFAM" id="SSF46689">
    <property type="entry name" value="Homeodomain-like"/>
    <property type="match status" value="1"/>
</dbReference>
<comment type="caution">
    <text evidence="6">The sequence shown here is derived from an EMBL/GenBank/DDBJ whole genome shotgun (WGS) entry which is preliminary data.</text>
</comment>
<organism evidence="6 7">
    <name type="scientific">Ceratocystis lukuohia</name>
    <dbReference type="NCBI Taxonomy" id="2019550"/>
    <lineage>
        <taxon>Eukaryota</taxon>
        <taxon>Fungi</taxon>
        <taxon>Dikarya</taxon>
        <taxon>Ascomycota</taxon>
        <taxon>Pezizomycotina</taxon>
        <taxon>Sordariomycetes</taxon>
        <taxon>Hypocreomycetidae</taxon>
        <taxon>Microascales</taxon>
        <taxon>Ceratocystidaceae</taxon>
        <taxon>Ceratocystis</taxon>
    </lineage>
</organism>
<evidence type="ECO:0000259" key="5">
    <source>
        <dbReference type="PROSITE" id="PS51253"/>
    </source>
</evidence>
<dbReference type="InterPro" id="IPR009057">
    <property type="entry name" value="Homeodomain-like_sf"/>
</dbReference>
<reference evidence="6 7" key="1">
    <citation type="submission" date="2020-05" db="EMBL/GenBank/DDBJ databases">
        <title>Ceratocystis lukuohia genome.</title>
        <authorList>
            <person name="Harrington T.C."/>
            <person name="Kim K."/>
            <person name="Mayers C.G."/>
        </authorList>
    </citation>
    <scope>NUCLEOTIDE SEQUENCE [LARGE SCALE GENOMIC DNA]</scope>
    <source>
        <strain evidence="6 7">C4212</strain>
    </source>
</reference>
<dbReference type="Proteomes" id="UP001610728">
    <property type="component" value="Unassembled WGS sequence"/>
</dbReference>
<dbReference type="GeneID" id="98120036"/>
<feature type="domain" description="HTH CENPB-type" evidence="5">
    <location>
        <begin position="80"/>
        <end position="150"/>
    </location>
</feature>
<keyword evidence="2 3" id="KW-0539">Nucleus</keyword>
<name>A0ABR4MEW6_9PEZI</name>
<dbReference type="EMBL" id="JABSNW010000006">
    <property type="protein sequence ID" value="KAL2886810.1"/>
    <property type="molecule type" value="Genomic_DNA"/>
</dbReference>
<accession>A0ABR4MEW6</accession>
<evidence type="ECO:0000259" key="4">
    <source>
        <dbReference type="PROSITE" id="PS50960"/>
    </source>
</evidence>
<evidence type="ECO:0008006" key="8">
    <source>
        <dbReference type="Google" id="ProtNLM"/>
    </source>
</evidence>